<dbReference type="AlphaFoldDB" id="A0A3R9ZX30"/>
<evidence type="ECO:0000259" key="1">
    <source>
        <dbReference type="Pfam" id="PF18480"/>
    </source>
</evidence>
<evidence type="ECO:0000313" key="3">
    <source>
        <dbReference type="Proteomes" id="UP000278398"/>
    </source>
</evidence>
<feature type="domain" description="DUF5615" evidence="1">
    <location>
        <begin position="1"/>
        <end position="109"/>
    </location>
</feature>
<name>A0A3R9ZX30_9HYPH</name>
<protein>
    <recommendedName>
        <fullName evidence="1">DUF5615 domain-containing protein</fullName>
    </recommendedName>
</protein>
<sequence>MKLLFDQNLSFRLCRALADVFPNSQQTTAMGLAQASDAMLWTVAGRDGFTIVTLDADFAELAAHRGAPPKVIWLRCGNQPTAVIEQLLRSSAPLIADFIDRRGAVCLELYRRRA</sequence>
<dbReference type="EMBL" id="RWKW01000100">
    <property type="protein sequence ID" value="RST83854.1"/>
    <property type="molecule type" value="Genomic_DNA"/>
</dbReference>
<dbReference type="Proteomes" id="UP000278398">
    <property type="component" value="Unassembled WGS sequence"/>
</dbReference>
<gene>
    <name evidence="2" type="ORF">EJC49_22040</name>
</gene>
<comment type="caution">
    <text evidence="2">The sequence shown here is derived from an EMBL/GenBank/DDBJ whole genome shotgun (WGS) entry which is preliminary data.</text>
</comment>
<dbReference type="OrthoDB" id="27473at2"/>
<dbReference type="Pfam" id="PF18480">
    <property type="entry name" value="DUF5615"/>
    <property type="match status" value="1"/>
</dbReference>
<organism evidence="2 3">
    <name type="scientific">Aquibium carbonis</name>
    <dbReference type="NCBI Taxonomy" id="2495581"/>
    <lineage>
        <taxon>Bacteria</taxon>
        <taxon>Pseudomonadati</taxon>
        <taxon>Pseudomonadota</taxon>
        <taxon>Alphaproteobacteria</taxon>
        <taxon>Hyphomicrobiales</taxon>
        <taxon>Phyllobacteriaceae</taxon>
        <taxon>Aquibium</taxon>
    </lineage>
</organism>
<dbReference type="InterPro" id="IPR041049">
    <property type="entry name" value="DUF5615"/>
</dbReference>
<keyword evidence="3" id="KW-1185">Reference proteome</keyword>
<reference evidence="2 3" key="1">
    <citation type="submission" date="2018-12" db="EMBL/GenBank/DDBJ databases">
        <title>Mesorhizobium carbonis sp. nov., isolated from coal mine water.</title>
        <authorList>
            <person name="Xin W."/>
            <person name="Xu Z."/>
            <person name="Xiang F."/>
            <person name="Zhang J."/>
            <person name="Xi L."/>
            <person name="Liu J."/>
        </authorList>
    </citation>
    <scope>NUCLEOTIDE SEQUENCE [LARGE SCALE GENOMIC DNA]</scope>
    <source>
        <strain evidence="2 3">B2.3</strain>
    </source>
</reference>
<proteinExistence type="predicted"/>
<evidence type="ECO:0000313" key="2">
    <source>
        <dbReference type="EMBL" id="RST83854.1"/>
    </source>
</evidence>
<dbReference type="RefSeq" id="WP_126702087.1">
    <property type="nucleotide sequence ID" value="NZ_RWKW01000100.1"/>
</dbReference>
<accession>A0A3R9ZX30</accession>